<protein>
    <submittedName>
        <fullName evidence="2">DUF6191 domain-containing protein</fullName>
    </submittedName>
</protein>
<sequence length="94" mass="10170">MRRLHELRERQSALILRDDEEDGAPPHRTTVAVVRMPQRESQRRRPDRTGRTSAGVAGSPVRGGAGPGAADAPCGPRSVPPRAPRPAPPRGRRA</sequence>
<feature type="compositionally biased region" description="Pro residues" evidence="1">
    <location>
        <begin position="78"/>
        <end position="94"/>
    </location>
</feature>
<feature type="compositionally biased region" description="Basic and acidic residues" evidence="1">
    <location>
        <begin position="37"/>
        <end position="50"/>
    </location>
</feature>
<feature type="region of interest" description="Disordered" evidence="1">
    <location>
        <begin position="15"/>
        <end position="94"/>
    </location>
</feature>
<dbReference type="RefSeq" id="WP_381177322.1">
    <property type="nucleotide sequence ID" value="NZ_JBHSFK010000048.1"/>
</dbReference>
<evidence type="ECO:0000313" key="3">
    <source>
        <dbReference type="Proteomes" id="UP001595839"/>
    </source>
</evidence>
<keyword evidence="3" id="KW-1185">Reference proteome</keyword>
<proteinExistence type="predicted"/>
<gene>
    <name evidence="2" type="ORF">ACFPIH_46870</name>
</gene>
<feature type="compositionally biased region" description="Low complexity" evidence="1">
    <location>
        <begin position="68"/>
        <end position="77"/>
    </location>
</feature>
<accession>A0ABV9B6W0</accession>
<organism evidence="2 3">
    <name type="scientific">Streptomyces vulcanius</name>
    <dbReference type="NCBI Taxonomy" id="1441876"/>
    <lineage>
        <taxon>Bacteria</taxon>
        <taxon>Bacillati</taxon>
        <taxon>Actinomycetota</taxon>
        <taxon>Actinomycetes</taxon>
        <taxon>Kitasatosporales</taxon>
        <taxon>Streptomycetaceae</taxon>
        <taxon>Streptomyces</taxon>
    </lineage>
</organism>
<dbReference type="InterPro" id="IPR045684">
    <property type="entry name" value="DUF6191"/>
</dbReference>
<evidence type="ECO:0000313" key="2">
    <source>
        <dbReference type="EMBL" id="MFC4506892.1"/>
    </source>
</evidence>
<dbReference type="Proteomes" id="UP001595839">
    <property type="component" value="Unassembled WGS sequence"/>
</dbReference>
<reference evidence="3" key="1">
    <citation type="journal article" date="2019" name="Int. J. Syst. Evol. Microbiol.">
        <title>The Global Catalogue of Microorganisms (GCM) 10K type strain sequencing project: providing services to taxonomists for standard genome sequencing and annotation.</title>
        <authorList>
            <consortium name="The Broad Institute Genomics Platform"/>
            <consortium name="The Broad Institute Genome Sequencing Center for Infectious Disease"/>
            <person name="Wu L."/>
            <person name="Ma J."/>
        </authorList>
    </citation>
    <scope>NUCLEOTIDE SEQUENCE [LARGE SCALE GENOMIC DNA]</scope>
    <source>
        <strain evidence="3">CGMCC 4.7177</strain>
    </source>
</reference>
<evidence type="ECO:0000256" key="1">
    <source>
        <dbReference type="SAM" id="MobiDB-lite"/>
    </source>
</evidence>
<dbReference type="Pfam" id="PF19690">
    <property type="entry name" value="DUF6191"/>
    <property type="match status" value="1"/>
</dbReference>
<comment type="caution">
    <text evidence="2">The sequence shown here is derived from an EMBL/GenBank/DDBJ whole genome shotgun (WGS) entry which is preliminary data.</text>
</comment>
<name>A0ABV9B6W0_9ACTN</name>
<dbReference type="EMBL" id="JBHSFK010000048">
    <property type="protein sequence ID" value="MFC4506892.1"/>
    <property type="molecule type" value="Genomic_DNA"/>
</dbReference>